<dbReference type="HOGENOM" id="CLU_1604002_0_0_1"/>
<dbReference type="AlphaFoldDB" id="C9SPH1"/>
<dbReference type="Proteomes" id="UP000008698">
    <property type="component" value="Unassembled WGS sequence"/>
</dbReference>
<dbReference type="KEGG" id="val:VDBG_06796"/>
<gene>
    <name evidence="2" type="ORF">VDBG_06796</name>
</gene>
<name>C9SPH1_VERA1</name>
<reference evidence="3" key="1">
    <citation type="journal article" date="2011" name="PLoS Pathog.">
        <title>Comparative genomics yields insights into niche adaptation of plant vascular wilt pathogens.</title>
        <authorList>
            <person name="Klosterman S.J."/>
            <person name="Subbarao K.V."/>
            <person name="Kang S."/>
            <person name="Veronese P."/>
            <person name="Gold S.E."/>
            <person name="Thomma B.P.H.J."/>
            <person name="Chen Z."/>
            <person name="Henrissat B."/>
            <person name="Lee Y.-H."/>
            <person name="Park J."/>
            <person name="Garcia-Pedrajas M.D."/>
            <person name="Barbara D.J."/>
            <person name="Anchieta A."/>
            <person name="de Jonge R."/>
            <person name="Santhanam P."/>
            <person name="Maruthachalam K."/>
            <person name="Atallah Z."/>
            <person name="Amyotte S.G."/>
            <person name="Paz Z."/>
            <person name="Inderbitzin P."/>
            <person name="Hayes R.J."/>
            <person name="Heiman D.I."/>
            <person name="Young S."/>
            <person name="Zeng Q."/>
            <person name="Engels R."/>
            <person name="Galagan J."/>
            <person name="Cuomo C.A."/>
            <person name="Dobinson K.F."/>
            <person name="Ma L.-J."/>
        </authorList>
    </citation>
    <scope>NUCLEOTIDE SEQUENCE [LARGE SCALE GENOMIC DNA]</scope>
    <source>
        <strain evidence="3">VaMs.102 / ATCC MYA-4576 / FGSC 10136</strain>
    </source>
</reference>
<evidence type="ECO:0000313" key="2">
    <source>
        <dbReference type="EMBL" id="EEY20686.1"/>
    </source>
</evidence>
<evidence type="ECO:0000313" key="3">
    <source>
        <dbReference type="Proteomes" id="UP000008698"/>
    </source>
</evidence>
<protein>
    <submittedName>
        <fullName evidence="2">Predicted protein</fullName>
    </submittedName>
</protein>
<proteinExistence type="predicted"/>
<dbReference type="RefSeq" id="XP_003003234.1">
    <property type="nucleotide sequence ID" value="XM_003003188.1"/>
</dbReference>
<accession>C9SPH1</accession>
<dbReference type="EMBL" id="DS985221">
    <property type="protein sequence ID" value="EEY20686.1"/>
    <property type="molecule type" value="Genomic_DNA"/>
</dbReference>
<dbReference type="GeneID" id="9537360"/>
<organism evidence="3">
    <name type="scientific">Verticillium alfalfae (strain VaMs.102 / ATCC MYA-4576 / FGSC 10136)</name>
    <name type="common">Verticillium wilt of alfalfa</name>
    <name type="synonym">Verticillium albo-atrum</name>
    <dbReference type="NCBI Taxonomy" id="526221"/>
    <lineage>
        <taxon>Eukaryota</taxon>
        <taxon>Fungi</taxon>
        <taxon>Dikarya</taxon>
        <taxon>Ascomycota</taxon>
        <taxon>Pezizomycotina</taxon>
        <taxon>Sordariomycetes</taxon>
        <taxon>Hypocreomycetidae</taxon>
        <taxon>Glomerellales</taxon>
        <taxon>Plectosphaerellaceae</taxon>
        <taxon>Verticillium</taxon>
    </lineage>
</organism>
<evidence type="ECO:0000256" key="1">
    <source>
        <dbReference type="SAM" id="MobiDB-lite"/>
    </source>
</evidence>
<feature type="region of interest" description="Disordered" evidence="1">
    <location>
        <begin position="58"/>
        <end position="88"/>
    </location>
</feature>
<sequence>MYGPRPSRSWDDPQCSQDTRFPKAQAWLSSPFGRRSPGYQAVASIMCRISPGLPRQSRLCSPSATASIKPPSLASAGGFSPPNPRPSTGCLMSMPLDDKFFESAPVLLGRHAWLARRPPLLIRRPRLEPSFTVRLGPARYVQTRRQNQPASMARRLTRTRRAVHWD</sequence>
<keyword evidence="3" id="KW-1185">Reference proteome</keyword>